<proteinExistence type="predicted"/>
<sequence>MGKTQVVEPKLREGSQNFLQGQELPEGPDEFHPGFLVGEMDTDGNHRNPAYAFQPRVKSLLIAPKNGQGFDKMEAIENRKCVILATTGR</sequence>
<name>R7ZYB6_9BACT</name>
<dbReference type="STRING" id="1232681.ADIS_0471"/>
<evidence type="ECO:0000256" key="1">
    <source>
        <dbReference type="SAM" id="MobiDB-lite"/>
    </source>
</evidence>
<dbReference type="EMBL" id="AQHR01000020">
    <property type="protein sequence ID" value="EON79054.1"/>
    <property type="molecule type" value="Genomic_DNA"/>
</dbReference>
<evidence type="ECO:0000313" key="3">
    <source>
        <dbReference type="Proteomes" id="UP000013909"/>
    </source>
</evidence>
<gene>
    <name evidence="2" type="ORF">ADIS_0471</name>
</gene>
<feature type="region of interest" description="Disordered" evidence="1">
    <location>
        <begin position="1"/>
        <end position="49"/>
    </location>
</feature>
<reference evidence="2 3" key="1">
    <citation type="submission" date="2013-02" db="EMBL/GenBank/DDBJ databases">
        <title>A novel strain isolated from Lonar lake, Maharashtra, India.</title>
        <authorList>
            <person name="Singh A."/>
        </authorList>
    </citation>
    <scope>NUCLEOTIDE SEQUENCE [LARGE SCALE GENOMIC DNA]</scope>
    <source>
        <strain evidence="2 3">AK24</strain>
    </source>
</reference>
<evidence type="ECO:0000313" key="2">
    <source>
        <dbReference type="EMBL" id="EON79054.1"/>
    </source>
</evidence>
<organism evidence="2 3">
    <name type="scientific">Lunatimonas lonarensis</name>
    <dbReference type="NCBI Taxonomy" id="1232681"/>
    <lineage>
        <taxon>Bacteria</taxon>
        <taxon>Pseudomonadati</taxon>
        <taxon>Bacteroidota</taxon>
        <taxon>Cytophagia</taxon>
        <taxon>Cytophagales</taxon>
        <taxon>Cyclobacteriaceae</taxon>
    </lineage>
</organism>
<dbReference type="AlphaFoldDB" id="R7ZYB6"/>
<dbReference type="Proteomes" id="UP000013909">
    <property type="component" value="Unassembled WGS sequence"/>
</dbReference>
<comment type="caution">
    <text evidence="2">The sequence shown here is derived from an EMBL/GenBank/DDBJ whole genome shotgun (WGS) entry which is preliminary data.</text>
</comment>
<keyword evidence="3" id="KW-1185">Reference proteome</keyword>
<protein>
    <submittedName>
        <fullName evidence="2">Uncharacterized protein</fullName>
    </submittedName>
</protein>
<accession>R7ZYB6</accession>